<reference evidence="1" key="1">
    <citation type="submission" date="2020-05" db="EMBL/GenBank/DDBJ databases">
        <authorList>
            <person name="Chiriac C."/>
            <person name="Salcher M."/>
            <person name="Ghai R."/>
            <person name="Kavagutti S V."/>
        </authorList>
    </citation>
    <scope>NUCLEOTIDE SEQUENCE</scope>
</reference>
<organism evidence="1">
    <name type="scientific">uncultured Caudovirales phage</name>
    <dbReference type="NCBI Taxonomy" id="2100421"/>
    <lineage>
        <taxon>Viruses</taxon>
        <taxon>Duplodnaviria</taxon>
        <taxon>Heunggongvirae</taxon>
        <taxon>Uroviricota</taxon>
        <taxon>Caudoviricetes</taxon>
        <taxon>Peduoviridae</taxon>
        <taxon>Maltschvirus</taxon>
        <taxon>Maltschvirus maltsch</taxon>
    </lineage>
</organism>
<accession>A0A6J5Q6V2</accession>
<gene>
    <name evidence="1" type="ORF">UFOVP1052_1</name>
</gene>
<sequence length="399" mass="43458">KGLLNSPDYVLNGTTEFAEVLDGINSLTCRRGRRDMGDQFGAGSLSFTMLDTTGVFNPLNSDSPFFDTANDQPGLAPMRRVRLSRFDAYDVQEYLFIGRVVNYDYNFDLTGLDTVTVFCADDFYLLSQTDLASFNVSEQLSSARLSAVLNRPEISFPIAQRDITTGTQTLGGAAAFTVDNGTNALAYCNQINVAEQGRLFMARDGYITFQPRIGNTLSAPVADFHDDGTNFRYNGVGISFEANEVVNRASVTIAGSNSPQVADDPASQAVYFIQTESITNSLLHSNGAALALAEYLLVPTPTARYTSVQTEFLMLTEAQRDLLATVDIGTTITIEKTFITSGNSTTELAQELAIEGIEHRIDVNRGHSVTYWTSPTTVVYQFIVSDAIYGILNADNVLG</sequence>
<dbReference type="EMBL" id="LR797000">
    <property type="protein sequence ID" value="CAB4180029.1"/>
    <property type="molecule type" value="Genomic_DNA"/>
</dbReference>
<protein>
    <submittedName>
        <fullName evidence="1">Uncharacterized protein</fullName>
    </submittedName>
</protein>
<feature type="non-terminal residue" evidence="1">
    <location>
        <position position="1"/>
    </location>
</feature>
<proteinExistence type="predicted"/>
<evidence type="ECO:0000313" key="1">
    <source>
        <dbReference type="EMBL" id="CAB4180029.1"/>
    </source>
</evidence>
<name>A0A6J5Q6V2_9CAUD</name>